<dbReference type="Proteomes" id="UP001362999">
    <property type="component" value="Unassembled WGS sequence"/>
</dbReference>
<gene>
    <name evidence="1" type="ORF">R3P38DRAFT_3245420</name>
</gene>
<evidence type="ECO:0000313" key="1">
    <source>
        <dbReference type="EMBL" id="KAK6966734.1"/>
    </source>
</evidence>
<name>A0AAV9Z0H4_9AGAR</name>
<dbReference type="AlphaFoldDB" id="A0AAV9Z0H4"/>
<accession>A0AAV9Z0H4</accession>
<dbReference type="EMBL" id="JAWWNJ010000257">
    <property type="protein sequence ID" value="KAK6966734.1"/>
    <property type="molecule type" value="Genomic_DNA"/>
</dbReference>
<keyword evidence="2" id="KW-1185">Reference proteome</keyword>
<proteinExistence type="predicted"/>
<sequence>MTAESSLYFVLFHTSLPPSYFPAVKPEFEIEAENEDEVPPLLNDEEVAKPPFTNVAIRTVDLTRVKSLQQLSIEIQATFPSHRNIHLQRGEAYCPYISGYSYMPSSLLYLRARL</sequence>
<comment type="caution">
    <text evidence="1">The sequence shown here is derived from an EMBL/GenBank/DDBJ whole genome shotgun (WGS) entry which is preliminary data.</text>
</comment>
<evidence type="ECO:0000313" key="2">
    <source>
        <dbReference type="Proteomes" id="UP001362999"/>
    </source>
</evidence>
<organism evidence="1 2">
    <name type="scientific">Favolaschia claudopus</name>
    <dbReference type="NCBI Taxonomy" id="2862362"/>
    <lineage>
        <taxon>Eukaryota</taxon>
        <taxon>Fungi</taxon>
        <taxon>Dikarya</taxon>
        <taxon>Basidiomycota</taxon>
        <taxon>Agaricomycotina</taxon>
        <taxon>Agaricomycetes</taxon>
        <taxon>Agaricomycetidae</taxon>
        <taxon>Agaricales</taxon>
        <taxon>Marasmiineae</taxon>
        <taxon>Mycenaceae</taxon>
        <taxon>Favolaschia</taxon>
    </lineage>
</organism>
<reference evidence="1 2" key="1">
    <citation type="journal article" date="2024" name="J Genomics">
        <title>Draft genome sequencing and assembly of Favolaschia claudopus CIRM-BRFM 2984 isolated from oak limbs.</title>
        <authorList>
            <person name="Navarro D."/>
            <person name="Drula E."/>
            <person name="Chaduli D."/>
            <person name="Cazenave R."/>
            <person name="Ahrendt S."/>
            <person name="Wang J."/>
            <person name="Lipzen A."/>
            <person name="Daum C."/>
            <person name="Barry K."/>
            <person name="Grigoriev I.V."/>
            <person name="Favel A."/>
            <person name="Rosso M.N."/>
            <person name="Martin F."/>
        </authorList>
    </citation>
    <scope>NUCLEOTIDE SEQUENCE [LARGE SCALE GENOMIC DNA]</scope>
    <source>
        <strain evidence="1 2">CIRM-BRFM 2984</strain>
    </source>
</reference>
<protein>
    <submittedName>
        <fullName evidence="1">Uncharacterized protein</fullName>
    </submittedName>
</protein>